<dbReference type="GO" id="GO:0008047">
    <property type="term" value="F:enzyme activator activity"/>
    <property type="evidence" value="ECO:0007669"/>
    <property type="project" value="InterPro"/>
</dbReference>
<dbReference type="Gene3D" id="2.10.80.10">
    <property type="entry name" value="Lipase, subunit A"/>
    <property type="match status" value="1"/>
</dbReference>
<dbReference type="PANTHER" id="PTHR10041:SF5">
    <property type="entry name" value="LEUCINE-RICH COLIPASE-LIKE PROTEIN 1"/>
    <property type="match status" value="1"/>
</dbReference>
<dbReference type="GO" id="GO:0016042">
    <property type="term" value="P:lipid catabolic process"/>
    <property type="evidence" value="ECO:0007669"/>
    <property type="project" value="InterPro"/>
</dbReference>
<name>A0A0K8RPE0_IXORI</name>
<evidence type="ECO:0000313" key="1">
    <source>
        <dbReference type="EMBL" id="JAA72474.1"/>
    </source>
</evidence>
<sequence>LRTVSSGYSNAELRGDGSSRFSAKYTAMKTLCAAFVFAVVVAEMLVDCDSPVAQVPVLPPGVSTRPPGRVGAPCTTGADCRNGTCCRENKAGERTCRHLRMTGQRCSDAPIKGEIYKTYCPCVLGLQCLGPRVRKCYAVPQSNVYPTYADGRELHIVMLRL</sequence>
<proteinExistence type="evidence at transcript level"/>
<dbReference type="PANTHER" id="PTHR10041">
    <property type="entry name" value="COLIPASE"/>
    <property type="match status" value="1"/>
</dbReference>
<dbReference type="AlphaFoldDB" id="A0A0K8RPE0"/>
<dbReference type="InterPro" id="IPR001981">
    <property type="entry name" value="Colipase"/>
</dbReference>
<reference evidence="1" key="1">
    <citation type="submission" date="2012-12" db="EMBL/GenBank/DDBJ databases">
        <title>Identification and characterization of a phenylalanine ammonia-lyase gene family in Isatis indigotica Fort.</title>
        <authorList>
            <person name="Liu Q."/>
            <person name="Chen J."/>
            <person name="Zhou X."/>
            <person name="Di P."/>
            <person name="Xiao Y."/>
            <person name="Xuan H."/>
            <person name="Zhang L."/>
            <person name="Chen W."/>
        </authorList>
    </citation>
    <scope>NUCLEOTIDE SEQUENCE</scope>
    <source>
        <tissue evidence="1">Salivary gland</tissue>
    </source>
</reference>
<organism evidence="1">
    <name type="scientific">Ixodes ricinus</name>
    <name type="common">Common tick</name>
    <name type="synonym">Acarus ricinus</name>
    <dbReference type="NCBI Taxonomy" id="34613"/>
    <lineage>
        <taxon>Eukaryota</taxon>
        <taxon>Metazoa</taxon>
        <taxon>Ecdysozoa</taxon>
        <taxon>Arthropoda</taxon>
        <taxon>Chelicerata</taxon>
        <taxon>Arachnida</taxon>
        <taxon>Acari</taxon>
        <taxon>Parasitiformes</taxon>
        <taxon>Ixodida</taxon>
        <taxon>Ixodoidea</taxon>
        <taxon>Ixodidae</taxon>
        <taxon>Ixodinae</taxon>
        <taxon>Ixodes</taxon>
    </lineage>
</organism>
<protein>
    <submittedName>
        <fullName evidence="1">Putative ixodegrin protein</fullName>
    </submittedName>
</protein>
<dbReference type="GO" id="GO:0005576">
    <property type="term" value="C:extracellular region"/>
    <property type="evidence" value="ECO:0007669"/>
    <property type="project" value="InterPro"/>
</dbReference>
<dbReference type="GO" id="GO:0007586">
    <property type="term" value="P:digestion"/>
    <property type="evidence" value="ECO:0007669"/>
    <property type="project" value="InterPro"/>
</dbReference>
<feature type="non-terminal residue" evidence="1">
    <location>
        <position position="1"/>
    </location>
</feature>
<accession>A0A0K8RPE0</accession>
<dbReference type="EMBL" id="GADI01001334">
    <property type="protein sequence ID" value="JAA72474.1"/>
    <property type="molecule type" value="mRNA"/>
</dbReference>